<keyword evidence="10 12" id="KW-0472">Membrane</keyword>
<evidence type="ECO:0000256" key="11">
    <source>
        <dbReference type="SAM" id="MobiDB-lite"/>
    </source>
</evidence>
<keyword evidence="4" id="KW-0597">Phosphoprotein</keyword>
<dbReference type="SMART" id="SM00387">
    <property type="entry name" value="HATPase_c"/>
    <property type="match status" value="1"/>
</dbReference>
<dbReference type="Proteomes" id="UP000632222">
    <property type="component" value="Unassembled WGS sequence"/>
</dbReference>
<dbReference type="SUPFAM" id="SSF55874">
    <property type="entry name" value="ATPase domain of HSP90 chaperone/DNA topoisomerase II/histidine kinase"/>
    <property type="match status" value="1"/>
</dbReference>
<feature type="transmembrane region" description="Helical" evidence="12">
    <location>
        <begin position="34"/>
        <end position="57"/>
    </location>
</feature>
<keyword evidence="6 12" id="KW-0812">Transmembrane</keyword>
<feature type="region of interest" description="Disordered" evidence="11">
    <location>
        <begin position="1"/>
        <end position="20"/>
    </location>
</feature>
<feature type="domain" description="HAMP" evidence="14">
    <location>
        <begin position="131"/>
        <end position="188"/>
    </location>
</feature>
<dbReference type="InterPro" id="IPR003660">
    <property type="entry name" value="HAMP_dom"/>
</dbReference>
<evidence type="ECO:0000313" key="16">
    <source>
        <dbReference type="Proteomes" id="UP000632222"/>
    </source>
</evidence>
<dbReference type="PRINTS" id="PR00344">
    <property type="entry name" value="BCTRLSENSOR"/>
</dbReference>
<dbReference type="PROSITE" id="PS50109">
    <property type="entry name" value="HIS_KIN"/>
    <property type="match status" value="1"/>
</dbReference>
<dbReference type="CDD" id="cd00075">
    <property type="entry name" value="HATPase"/>
    <property type="match status" value="1"/>
</dbReference>
<evidence type="ECO:0000259" key="14">
    <source>
        <dbReference type="PROSITE" id="PS50885"/>
    </source>
</evidence>
<dbReference type="Pfam" id="PF02518">
    <property type="entry name" value="HATPase_c"/>
    <property type="match status" value="1"/>
</dbReference>
<dbReference type="InterPro" id="IPR003594">
    <property type="entry name" value="HATPase_dom"/>
</dbReference>
<keyword evidence="9" id="KW-0902">Two-component regulatory system</keyword>
<dbReference type="PANTHER" id="PTHR45436">
    <property type="entry name" value="SENSOR HISTIDINE KINASE YKOH"/>
    <property type="match status" value="1"/>
</dbReference>
<keyword evidence="16" id="KW-1185">Reference proteome</keyword>
<evidence type="ECO:0000256" key="12">
    <source>
        <dbReference type="SAM" id="Phobius"/>
    </source>
</evidence>
<dbReference type="PROSITE" id="PS50885">
    <property type="entry name" value="HAMP"/>
    <property type="match status" value="1"/>
</dbReference>
<evidence type="ECO:0000256" key="4">
    <source>
        <dbReference type="ARBA" id="ARBA00022553"/>
    </source>
</evidence>
<evidence type="ECO:0000256" key="1">
    <source>
        <dbReference type="ARBA" id="ARBA00000085"/>
    </source>
</evidence>
<dbReference type="EC" id="2.7.13.3" evidence="3"/>
<evidence type="ECO:0000256" key="2">
    <source>
        <dbReference type="ARBA" id="ARBA00004370"/>
    </source>
</evidence>
<evidence type="ECO:0000256" key="8">
    <source>
        <dbReference type="ARBA" id="ARBA00022989"/>
    </source>
</evidence>
<evidence type="ECO:0000256" key="7">
    <source>
        <dbReference type="ARBA" id="ARBA00022777"/>
    </source>
</evidence>
<feature type="domain" description="Histidine kinase" evidence="13">
    <location>
        <begin position="196"/>
        <end position="408"/>
    </location>
</feature>
<comment type="subcellular location">
    <subcellularLocation>
        <location evidence="2">Membrane</location>
    </subcellularLocation>
</comment>
<evidence type="ECO:0000256" key="10">
    <source>
        <dbReference type="ARBA" id="ARBA00023136"/>
    </source>
</evidence>
<evidence type="ECO:0000313" key="15">
    <source>
        <dbReference type="EMBL" id="GGJ52948.1"/>
    </source>
</evidence>
<keyword evidence="5" id="KW-0808">Transferase</keyword>
<dbReference type="CDD" id="cd00082">
    <property type="entry name" value="HisKA"/>
    <property type="match status" value="1"/>
</dbReference>
<accession>A0ABQ2DEI9</accession>
<sequence>MKGPRVTGPQGTAAPQQRGVEKSGRVWHSIRAELTLTLWGLVLLTALMVFLVLAIMFDAYLTSTHQHSTEILSRRFGIPPQQFEQVLQEAGIRADAALKLSLTRGEEGRFFLFLLGVTLLLPSLLAWWSSRRFARPLTQLSRAAHLLTSGDFSARVSLNKSLERREDETALLLKDFNQMAASLERLEQERRYTLAAIAHELRTPVTVLRGRLEGVRDGVLAASPGELEKLLGHADLLGKLIEDLQLLSLAEAGELRLERQHFVVQDLLKRVGGDFTAKAEGQHIGLHLDLALEPVWVNGDPQRLYQVLGNVLGNALRHTPPHGNIRIQLRVDAQHLTIEVEDSGPGFTSEALSRAFERFYRSPDRGRQSGGSGLGLALSKSLIEAHGGQIELFNSPSGACVRITLGMA</sequence>
<reference evidence="16" key="1">
    <citation type="journal article" date="2019" name="Int. J. Syst. Evol. Microbiol.">
        <title>The Global Catalogue of Microorganisms (GCM) 10K type strain sequencing project: providing services to taxonomists for standard genome sequencing and annotation.</title>
        <authorList>
            <consortium name="The Broad Institute Genomics Platform"/>
            <consortium name="The Broad Institute Genome Sequencing Center for Infectious Disease"/>
            <person name="Wu L."/>
            <person name="Ma J."/>
        </authorList>
    </citation>
    <scope>NUCLEOTIDE SEQUENCE [LARGE SCALE GENOMIC DNA]</scope>
    <source>
        <strain evidence="16">JCM 14370</strain>
    </source>
</reference>
<dbReference type="InterPro" id="IPR003661">
    <property type="entry name" value="HisK_dim/P_dom"/>
</dbReference>
<dbReference type="RefSeq" id="WP_189006975.1">
    <property type="nucleotide sequence ID" value="NZ_BMOD01000025.1"/>
</dbReference>
<dbReference type="PANTHER" id="PTHR45436:SF5">
    <property type="entry name" value="SENSOR HISTIDINE KINASE TRCS"/>
    <property type="match status" value="1"/>
</dbReference>
<comment type="catalytic activity">
    <reaction evidence="1">
        <text>ATP + protein L-histidine = ADP + protein N-phospho-L-histidine.</text>
        <dbReference type="EC" id="2.7.13.3"/>
    </reaction>
</comment>
<dbReference type="InterPro" id="IPR050428">
    <property type="entry name" value="TCS_sensor_his_kinase"/>
</dbReference>
<dbReference type="InterPro" id="IPR005467">
    <property type="entry name" value="His_kinase_dom"/>
</dbReference>
<gene>
    <name evidence="15" type="ORF">GCM10008938_43680</name>
</gene>
<dbReference type="Pfam" id="PF00512">
    <property type="entry name" value="HisKA"/>
    <property type="match status" value="1"/>
</dbReference>
<proteinExistence type="predicted"/>
<keyword evidence="7" id="KW-0418">Kinase</keyword>
<feature type="transmembrane region" description="Helical" evidence="12">
    <location>
        <begin position="110"/>
        <end position="128"/>
    </location>
</feature>
<name>A0ABQ2DEI9_9DEIO</name>
<dbReference type="EMBL" id="BMOD01000025">
    <property type="protein sequence ID" value="GGJ52948.1"/>
    <property type="molecule type" value="Genomic_DNA"/>
</dbReference>
<evidence type="ECO:0000256" key="6">
    <source>
        <dbReference type="ARBA" id="ARBA00022692"/>
    </source>
</evidence>
<dbReference type="InterPro" id="IPR004358">
    <property type="entry name" value="Sig_transdc_His_kin-like_C"/>
</dbReference>
<dbReference type="Gene3D" id="1.10.287.130">
    <property type="match status" value="1"/>
</dbReference>
<evidence type="ECO:0000256" key="3">
    <source>
        <dbReference type="ARBA" id="ARBA00012438"/>
    </source>
</evidence>
<dbReference type="SUPFAM" id="SSF158472">
    <property type="entry name" value="HAMP domain-like"/>
    <property type="match status" value="1"/>
</dbReference>
<dbReference type="Gene3D" id="3.30.565.10">
    <property type="entry name" value="Histidine kinase-like ATPase, C-terminal domain"/>
    <property type="match status" value="1"/>
</dbReference>
<dbReference type="SUPFAM" id="SSF47384">
    <property type="entry name" value="Homodimeric domain of signal transducing histidine kinase"/>
    <property type="match status" value="1"/>
</dbReference>
<dbReference type="SMART" id="SM00388">
    <property type="entry name" value="HisKA"/>
    <property type="match status" value="1"/>
</dbReference>
<comment type="caution">
    <text evidence="15">The sequence shown here is derived from an EMBL/GenBank/DDBJ whole genome shotgun (WGS) entry which is preliminary data.</text>
</comment>
<evidence type="ECO:0000256" key="9">
    <source>
        <dbReference type="ARBA" id="ARBA00023012"/>
    </source>
</evidence>
<dbReference type="SMART" id="SM00304">
    <property type="entry name" value="HAMP"/>
    <property type="match status" value="1"/>
</dbReference>
<dbReference type="Gene3D" id="1.10.8.500">
    <property type="entry name" value="HAMP domain in histidine kinase"/>
    <property type="match status" value="1"/>
</dbReference>
<organism evidence="15 16">
    <name type="scientific">Deinococcus roseus</name>
    <dbReference type="NCBI Taxonomy" id="392414"/>
    <lineage>
        <taxon>Bacteria</taxon>
        <taxon>Thermotogati</taxon>
        <taxon>Deinococcota</taxon>
        <taxon>Deinococci</taxon>
        <taxon>Deinococcales</taxon>
        <taxon>Deinococcaceae</taxon>
        <taxon>Deinococcus</taxon>
    </lineage>
</organism>
<evidence type="ECO:0000259" key="13">
    <source>
        <dbReference type="PROSITE" id="PS50109"/>
    </source>
</evidence>
<dbReference type="InterPro" id="IPR036890">
    <property type="entry name" value="HATPase_C_sf"/>
</dbReference>
<keyword evidence="8 12" id="KW-1133">Transmembrane helix</keyword>
<evidence type="ECO:0000256" key="5">
    <source>
        <dbReference type="ARBA" id="ARBA00022679"/>
    </source>
</evidence>
<dbReference type="Pfam" id="PF00672">
    <property type="entry name" value="HAMP"/>
    <property type="match status" value="1"/>
</dbReference>
<protein>
    <recommendedName>
        <fullName evidence="3">histidine kinase</fullName>
        <ecNumber evidence="3">2.7.13.3</ecNumber>
    </recommendedName>
</protein>
<dbReference type="InterPro" id="IPR036097">
    <property type="entry name" value="HisK_dim/P_sf"/>
</dbReference>
<dbReference type="CDD" id="cd06225">
    <property type="entry name" value="HAMP"/>
    <property type="match status" value="1"/>
</dbReference>